<reference evidence="8" key="1">
    <citation type="submission" date="2020-02" db="EMBL/GenBank/DDBJ databases">
        <authorList>
            <person name="Meier V. D."/>
        </authorList>
    </citation>
    <scope>NUCLEOTIDE SEQUENCE</scope>
    <source>
        <strain evidence="8">AVDCRST_MAG17</strain>
    </source>
</reference>
<evidence type="ECO:0000256" key="5">
    <source>
        <dbReference type="ARBA" id="ARBA00022989"/>
    </source>
</evidence>
<evidence type="ECO:0000313" key="8">
    <source>
        <dbReference type="EMBL" id="CAA9503574.1"/>
    </source>
</evidence>
<comment type="similarity">
    <text evidence="2">Belongs to the UPF0719 family.</text>
</comment>
<proteinExistence type="inferred from homology"/>
<accession>A0A6J4SRU8</accession>
<dbReference type="InterPro" id="IPR007140">
    <property type="entry name" value="DUF350"/>
</dbReference>
<evidence type="ECO:0000256" key="7">
    <source>
        <dbReference type="SAM" id="Phobius"/>
    </source>
</evidence>
<evidence type="ECO:0000256" key="4">
    <source>
        <dbReference type="ARBA" id="ARBA00022692"/>
    </source>
</evidence>
<keyword evidence="5 7" id="KW-1133">Transmembrane helix</keyword>
<name>A0A6J4SRU8_9ACTN</name>
<feature type="transmembrane region" description="Helical" evidence="7">
    <location>
        <begin position="79"/>
        <end position="99"/>
    </location>
</feature>
<organism evidence="8">
    <name type="scientific">uncultured Solirubrobacterales bacterium</name>
    <dbReference type="NCBI Taxonomy" id="768556"/>
    <lineage>
        <taxon>Bacteria</taxon>
        <taxon>Bacillati</taxon>
        <taxon>Actinomycetota</taxon>
        <taxon>Thermoleophilia</taxon>
        <taxon>Solirubrobacterales</taxon>
        <taxon>environmental samples</taxon>
    </lineage>
</organism>
<dbReference type="Pfam" id="PF03994">
    <property type="entry name" value="DUF350"/>
    <property type="match status" value="1"/>
</dbReference>
<comment type="subcellular location">
    <subcellularLocation>
        <location evidence="1">Cell membrane</location>
        <topology evidence="1">Multi-pass membrane protein</topology>
    </subcellularLocation>
</comment>
<feature type="transmembrane region" description="Helical" evidence="7">
    <location>
        <begin position="47"/>
        <end position="67"/>
    </location>
</feature>
<evidence type="ECO:0000256" key="1">
    <source>
        <dbReference type="ARBA" id="ARBA00004651"/>
    </source>
</evidence>
<dbReference type="EMBL" id="CADCVV010000109">
    <property type="protein sequence ID" value="CAA9503574.1"/>
    <property type="molecule type" value="Genomic_DNA"/>
</dbReference>
<evidence type="ECO:0008006" key="9">
    <source>
        <dbReference type="Google" id="ProtNLM"/>
    </source>
</evidence>
<dbReference type="GO" id="GO:0005886">
    <property type="term" value="C:plasma membrane"/>
    <property type="evidence" value="ECO:0007669"/>
    <property type="project" value="UniProtKB-SubCell"/>
</dbReference>
<feature type="transmembrane region" description="Helical" evidence="7">
    <location>
        <begin position="6"/>
        <end position="27"/>
    </location>
</feature>
<keyword evidence="4 7" id="KW-0812">Transmembrane</keyword>
<sequence length="142" mass="14352">MILEDVAQILAYTGVGLVILVVGFFVLDLLTPGNLGKQVVEGNPNAALLSAATMVSLGLVMWFAIFASDPGWDGLGPTAVYGLVSVAAQAIGFLVLDLVTPGKLGQELMTGGSGAGARLNPGTWVSASVQVAIALVIASSLI</sequence>
<evidence type="ECO:0000256" key="3">
    <source>
        <dbReference type="ARBA" id="ARBA00022475"/>
    </source>
</evidence>
<keyword evidence="3" id="KW-1003">Cell membrane</keyword>
<protein>
    <recommendedName>
        <fullName evidence="9">DUF350 domain-containing protein</fullName>
    </recommendedName>
</protein>
<evidence type="ECO:0000256" key="2">
    <source>
        <dbReference type="ARBA" id="ARBA00005779"/>
    </source>
</evidence>
<keyword evidence="6 7" id="KW-0472">Membrane</keyword>
<dbReference type="AlphaFoldDB" id="A0A6J4SRU8"/>
<gene>
    <name evidence="8" type="ORF">AVDCRST_MAG17-1469</name>
</gene>
<evidence type="ECO:0000256" key="6">
    <source>
        <dbReference type="ARBA" id="ARBA00023136"/>
    </source>
</evidence>